<feature type="compositionally biased region" description="Basic and acidic residues" evidence="1">
    <location>
        <begin position="48"/>
        <end position="59"/>
    </location>
</feature>
<feature type="compositionally biased region" description="Low complexity" evidence="1">
    <location>
        <begin position="85"/>
        <end position="100"/>
    </location>
</feature>
<feature type="region of interest" description="Disordered" evidence="1">
    <location>
        <begin position="1"/>
        <end position="30"/>
    </location>
</feature>
<feature type="compositionally biased region" description="Low complexity" evidence="1">
    <location>
        <begin position="107"/>
        <end position="117"/>
    </location>
</feature>
<accession>A0A8H7CY54</accession>
<dbReference type="AlphaFoldDB" id="A0A8H7CY54"/>
<dbReference type="EMBL" id="JACAZI010000009">
    <property type="protein sequence ID" value="KAF7352256.1"/>
    <property type="molecule type" value="Genomic_DNA"/>
</dbReference>
<organism evidence="2 3">
    <name type="scientific">Mycena venus</name>
    <dbReference type="NCBI Taxonomy" id="2733690"/>
    <lineage>
        <taxon>Eukaryota</taxon>
        <taxon>Fungi</taxon>
        <taxon>Dikarya</taxon>
        <taxon>Basidiomycota</taxon>
        <taxon>Agaricomycotina</taxon>
        <taxon>Agaricomycetes</taxon>
        <taxon>Agaricomycetidae</taxon>
        <taxon>Agaricales</taxon>
        <taxon>Marasmiineae</taxon>
        <taxon>Mycenaceae</taxon>
        <taxon>Mycena</taxon>
    </lineage>
</organism>
<feature type="region of interest" description="Disordered" evidence="1">
    <location>
        <begin position="48"/>
        <end position="117"/>
    </location>
</feature>
<comment type="caution">
    <text evidence="2">The sequence shown here is derived from an EMBL/GenBank/DDBJ whole genome shotgun (WGS) entry which is preliminary data.</text>
</comment>
<reference evidence="2" key="1">
    <citation type="submission" date="2020-05" db="EMBL/GenBank/DDBJ databases">
        <title>Mycena genomes resolve the evolution of fungal bioluminescence.</title>
        <authorList>
            <person name="Tsai I.J."/>
        </authorList>
    </citation>
    <scope>NUCLEOTIDE SEQUENCE</scope>
    <source>
        <strain evidence="2">CCC161011</strain>
    </source>
</reference>
<evidence type="ECO:0000256" key="1">
    <source>
        <dbReference type="SAM" id="MobiDB-lite"/>
    </source>
</evidence>
<proteinExistence type="predicted"/>
<dbReference type="Proteomes" id="UP000620124">
    <property type="component" value="Unassembled WGS sequence"/>
</dbReference>
<feature type="compositionally biased region" description="Low complexity" evidence="1">
    <location>
        <begin position="1"/>
        <end position="10"/>
    </location>
</feature>
<sequence>MLVGAAVAGRAEAETEGGREEEGGSRYEREVENGYLQWAEDMHRRYYESPRVASEEGEKTLAFPDIGDDTPHAPRTHRSLRTAFPTSSPRSRQTSTSMGTPTPPRPSTSSRRSSSGR</sequence>
<name>A0A8H7CY54_9AGAR</name>
<feature type="compositionally biased region" description="Basic and acidic residues" evidence="1">
    <location>
        <begin position="11"/>
        <end position="30"/>
    </location>
</feature>
<evidence type="ECO:0000313" key="3">
    <source>
        <dbReference type="Proteomes" id="UP000620124"/>
    </source>
</evidence>
<gene>
    <name evidence="2" type="ORF">MVEN_01189300</name>
</gene>
<protein>
    <submittedName>
        <fullName evidence="2">Uncharacterized protein</fullName>
    </submittedName>
</protein>
<keyword evidence="3" id="KW-1185">Reference proteome</keyword>
<evidence type="ECO:0000313" key="2">
    <source>
        <dbReference type="EMBL" id="KAF7352256.1"/>
    </source>
</evidence>